<evidence type="ECO:0000313" key="7">
    <source>
        <dbReference type="Proteomes" id="UP001210720"/>
    </source>
</evidence>
<feature type="domain" description="Nudix hydrolase" evidence="5">
    <location>
        <begin position="5"/>
        <end position="138"/>
    </location>
</feature>
<dbReference type="EMBL" id="JAQIOY010000010">
    <property type="protein sequence ID" value="MDA7426543.1"/>
    <property type="molecule type" value="Genomic_DNA"/>
</dbReference>
<comment type="caution">
    <text evidence="6">The sequence shown here is derived from an EMBL/GenBank/DDBJ whole genome shotgun (WGS) entry which is preliminary data.</text>
</comment>
<dbReference type="Gene3D" id="3.90.79.10">
    <property type="entry name" value="Nucleoside Triphosphate Pyrophosphohydrolase"/>
    <property type="match status" value="1"/>
</dbReference>
<keyword evidence="3 6" id="KW-0378">Hydrolase</keyword>
<dbReference type="PANTHER" id="PTHR12629:SF0">
    <property type="entry name" value="DIPHOSPHOINOSITOL-POLYPHOSPHATE DIPHOSPHATASE"/>
    <property type="match status" value="1"/>
</dbReference>
<evidence type="ECO:0000256" key="4">
    <source>
        <dbReference type="ARBA" id="ARBA00022842"/>
    </source>
</evidence>
<keyword evidence="7" id="KW-1185">Reference proteome</keyword>
<accession>A0ABT4XX79</accession>
<keyword evidence="2" id="KW-0479">Metal-binding</keyword>
<dbReference type="Proteomes" id="UP001210720">
    <property type="component" value="Unassembled WGS sequence"/>
</dbReference>
<dbReference type="InterPro" id="IPR015797">
    <property type="entry name" value="NUDIX_hydrolase-like_dom_sf"/>
</dbReference>
<evidence type="ECO:0000256" key="1">
    <source>
        <dbReference type="ARBA" id="ARBA00001946"/>
    </source>
</evidence>
<evidence type="ECO:0000256" key="3">
    <source>
        <dbReference type="ARBA" id="ARBA00022801"/>
    </source>
</evidence>
<organism evidence="6 7">
    <name type="scientific">Thalassococcus lentus</name>
    <dbReference type="NCBI Taxonomy" id="1210524"/>
    <lineage>
        <taxon>Bacteria</taxon>
        <taxon>Pseudomonadati</taxon>
        <taxon>Pseudomonadota</taxon>
        <taxon>Alphaproteobacteria</taxon>
        <taxon>Rhodobacterales</taxon>
        <taxon>Roseobacteraceae</taxon>
        <taxon>Thalassococcus</taxon>
    </lineage>
</organism>
<dbReference type="SUPFAM" id="SSF55811">
    <property type="entry name" value="Nudix"/>
    <property type="match status" value="1"/>
</dbReference>
<evidence type="ECO:0000256" key="2">
    <source>
        <dbReference type="ARBA" id="ARBA00022723"/>
    </source>
</evidence>
<evidence type="ECO:0000313" key="6">
    <source>
        <dbReference type="EMBL" id="MDA7426543.1"/>
    </source>
</evidence>
<dbReference type="Pfam" id="PF00293">
    <property type="entry name" value="NUDIX"/>
    <property type="match status" value="1"/>
</dbReference>
<dbReference type="InterPro" id="IPR000086">
    <property type="entry name" value="NUDIX_hydrolase_dom"/>
</dbReference>
<reference evidence="6 7" key="1">
    <citation type="submission" date="2023-01" db="EMBL/GenBank/DDBJ databases">
        <title>Thalassococcus onchidii sp. nov., isolated from a marine invertebrate from the South China Sea.</title>
        <authorList>
            <person name="Xu S."/>
            <person name="Liu Z."/>
            <person name="Xu Y."/>
        </authorList>
    </citation>
    <scope>NUCLEOTIDE SEQUENCE [LARGE SCALE GENOMIC DNA]</scope>
    <source>
        <strain evidence="6 7">KCTC 32084</strain>
    </source>
</reference>
<proteinExistence type="predicted"/>
<protein>
    <submittedName>
        <fullName evidence="6">NUDIX hydrolase</fullName>
    </submittedName>
</protein>
<keyword evidence="4" id="KW-0460">Magnesium</keyword>
<dbReference type="InterPro" id="IPR047198">
    <property type="entry name" value="DDP-like_NUDIX"/>
</dbReference>
<evidence type="ECO:0000259" key="5">
    <source>
        <dbReference type="PROSITE" id="PS51462"/>
    </source>
</evidence>
<gene>
    <name evidence="6" type="ORF">PFY00_17550</name>
</gene>
<comment type="cofactor">
    <cofactor evidence="1">
        <name>Mg(2+)</name>
        <dbReference type="ChEBI" id="CHEBI:18420"/>
    </cofactor>
</comment>
<dbReference type="RefSeq" id="WP_271433901.1">
    <property type="nucleotide sequence ID" value="NZ_JAQIOY010000010.1"/>
</dbReference>
<sequence length="139" mass="15839">MLQRPKKLQVAALCHRGERNKREYLLVTSRGTKRWIIPKGWPIRGLASNEAALQEAWEEAGVKSGQAKGRPSGTYTYQKRQNSGWSFPVETLVYSVSVEELAEDYPEADQRTRTWVSAEKAADMVDEPQLQQIFRDQTG</sequence>
<dbReference type="PROSITE" id="PS51462">
    <property type="entry name" value="NUDIX"/>
    <property type="match status" value="1"/>
</dbReference>
<dbReference type="GO" id="GO:0016787">
    <property type="term" value="F:hydrolase activity"/>
    <property type="evidence" value="ECO:0007669"/>
    <property type="project" value="UniProtKB-KW"/>
</dbReference>
<name>A0ABT4XX79_9RHOB</name>
<dbReference type="PANTHER" id="PTHR12629">
    <property type="entry name" value="DIPHOSPHOINOSITOL POLYPHOSPHATE PHOSPHOHYDROLASE"/>
    <property type="match status" value="1"/>
</dbReference>
<dbReference type="CDD" id="cd04666">
    <property type="entry name" value="NUDIX_DIPP2_like_Nudt4"/>
    <property type="match status" value="1"/>
</dbReference>